<feature type="transmembrane region" description="Helical" evidence="9">
    <location>
        <begin position="181"/>
        <end position="200"/>
    </location>
</feature>
<evidence type="ECO:0000256" key="8">
    <source>
        <dbReference type="RuleBase" id="RU369079"/>
    </source>
</evidence>
<feature type="transmembrane region" description="Helical" evidence="9">
    <location>
        <begin position="153"/>
        <end position="175"/>
    </location>
</feature>
<dbReference type="InterPro" id="IPR004681">
    <property type="entry name" value="TRAP_DctM"/>
</dbReference>
<comment type="subcellular location">
    <subcellularLocation>
        <location evidence="1 8">Cell inner membrane</location>
        <topology evidence="1 8">Multi-pass membrane protein</topology>
    </subcellularLocation>
</comment>
<evidence type="ECO:0000256" key="1">
    <source>
        <dbReference type="ARBA" id="ARBA00004429"/>
    </source>
</evidence>
<comment type="function">
    <text evidence="8">Part of the tripartite ATP-independent periplasmic (TRAP) transport system.</text>
</comment>
<protein>
    <submittedName>
        <fullName evidence="12">Neu5Ac permease</fullName>
    </submittedName>
</protein>
<evidence type="ECO:0000256" key="9">
    <source>
        <dbReference type="SAM" id="Phobius"/>
    </source>
</evidence>
<sequence length="329" mass="35344">MISMTLHREFKMADISIKAKDQCVALALLGRLSRFLTTLTAWAGALVLFINVLVVFASVIWRYALHSPIHWAEEVARALMIALVFFGVATSTARGGHIGVDLFLRFLPQHVRPYVVHASRWILFLVSVGLVVSSYDLVQAARVQTTETGLPQVIYVIPVLIGSLVMMVAALELALRERARVVLLSGAGILALAALGYVKLSLMADPASAAAGLMLICFLLGILAGVPIAFTLGMSAMVFFICDPSLPFVFFSQQVAAGVDHFVLLAIPFFLLAGAAMEINGMSTRLVELIVRGMGRFRGGLNMTTVLSMAFFSGISGSKLADSPRLAAC</sequence>
<dbReference type="GO" id="GO:0022857">
    <property type="term" value="F:transmembrane transporter activity"/>
    <property type="evidence" value="ECO:0007669"/>
    <property type="project" value="UniProtKB-UniRule"/>
</dbReference>
<reference evidence="12 13" key="1">
    <citation type="submission" date="2018-12" db="EMBL/GenBank/DDBJ databases">
        <authorList>
            <consortium name="Pathogen Informatics"/>
        </authorList>
    </citation>
    <scope>NUCLEOTIDE SEQUENCE [LARGE SCALE GENOMIC DNA]</scope>
    <source>
        <strain evidence="12 13">NCTC13098</strain>
    </source>
</reference>
<organism evidence="12 13">
    <name type="scientific">Raoultella terrigena</name>
    <name type="common">Klebsiella terrigena</name>
    <dbReference type="NCBI Taxonomy" id="577"/>
    <lineage>
        <taxon>Bacteria</taxon>
        <taxon>Pseudomonadati</taxon>
        <taxon>Pseudomonadota</taxon>
        <taxon>Gammaproteobacteria</taxon>
        <taxon>Enterobacterales</taxon>
        <taxon>Enterobacteriaceae</taxon>
        <taxon>Klebsiella/Raoultella group</taxon>
        <taxon>Raoultella</taxon>
    </lineage>
</organism>
<dbReference type="Pfam" id="PF04290">
    <property type="entry name" value="DctQ"/>
    <property type="match status" value="1"/>
</dbReference>
<proteinExistence type="predicted"/>
<dbReference type="InterPro" id="IPR055348">
    <property type="entry name" value="DctQ"/>
</dbReference>
<dbReference type="InterPro" id="IPR010656">
    <property type="entry name" value="DctM"/>
</dbReference>
<evidence type="ECO:0000256" key="6">
    <source>
        <dbReference type="ARBA" id="ARBA00022989"/>
    </source>
</evidence>
<keyword evidence="5 9" id="KW-0812">Transmembrane</keyword>
<feature type="transmembrane region" description="Helical" evidence="9">
    <location>
        <begin position="212"/>
        <end position="241"/>
    </location>
</feature>
<dbReference type="PANTHER" id="PTHR33362">
    <property type="entry name" value="SIALIC ACID TRAP TRANSPORTER PERMEASE PROTEIN SIAT-RELATED"/>
    <property type="match status" value="1"/>
</dbReference>
<evidence type="ECO:0000259" key="10">
    <source>
        <dbReference type="Pfam" id="PF04290"/>
    </source>
</evidence>
<feature type="transmembrane region" description="Helical" evidence="9">
    <location>
        <begin position="261"/>
        <end position="279"/>
    </location>
</feature>
<keyword evidence="7 9" id="KW-0472">Membrane</keyword>
<keyword evidence="4 8" id="KW-0997">Cell inner membrane</keyword>
<evidence type="ECO:0000256" key="2">
    <source>
        <dbReference type="ARBA" id="ARBA00022448"/>
    </source>
</evidence>
<accession>A0A3P8JR87</accession>
<feature type="transmembrane region" description="Helical" evidence="9">
    <location>
        <begin position="39"/>
        <end position="63"/>
    </location>
</feature>
<dbReference type="EMBL" id="LR131271">
    <property type="protein sequence ID" value="VDR29568.1"/>
    <property type="molecule type" value="Genomic_DNA"/>
</dbReference>
<name>A0A3P8JR87_RAOTE</name>
<keyword evidence="2 8" id="KW-0813">Transport</keyword>
<evidence type="ECO:0000256" key="5">
    <source>
        <dbReference type="ARBA" id="ARBA00022692"/>
    </source>
</evidence>
<evidence type="ECO:0000256" key="4">
    <source>
        <dbReference type="ARBA" id="ARBA00022519"/>
    </source>
</evidence>
<evidence type="ECO:0000259" key="11">
    <source>
        <dbReference type="Pfam" id="PF06808"/>
    </source>
</evidence>
<dbReference type="AlphaFoldDB" id="A0A3P8JR87"/>
<dbReference type="Pfam" id="PF06808">
    <property type="entry name" value="DctM"/>
    <property type="match status" value="1"/>
</dbReference>
<dbReference type="Proteomes" id="UP000274346">
    <property type="component" value="Chromosome"/>
</dbReference>
<dbReference type="GO" id="GO:0005886">
    <property type="term" value="C:plasma membrane"/>
    <property type="evidence" value="ECO:0007669"/>
    <property type="project" value="UniProtKB-SubCell"/>
</dbReference>
<evidence type="ECO:0000256" key="3">
    <source>
        <dbReference type="ARBA" id="ARBA00022475"/>
    </source>
</evidence>
<feature type="domain" description="TRAP C4-dicarboxylate transport system permease DctM subunit" evidence="11">
    <location>
        <begin position="215"/>
        <end position="323"/>
    </location>
</feature>
<feature type="transmembrane region" description="Helical" evidence="9">
    <location>
        <begin position="75"/>
        <end position="94"/>
    </location>
</feature>
<feature type="transmembrane region" description="Helical" evidence="9">
    <location>
        <begin position="300"/>
        <end position="317"/>
    </location>
</feature>
<feature type="domain" description="Tripartite ATP-independent periplasmic transporters DctQ component" evidence="10">
    <location>
        <begin position="52"/>
        <end position="177"/>
    </location>
</feature>
<evidence type="ECO:0000256" key="7">
    <source>
        <dbReference type="ARBA" id="ARBA00023136"/>
    </source>
</evidence>
<evidence type="ECO:0000313" key="13">
    <source>
        <dbReference type="Proteomes" id="UP000274346"/>
    </source>
</evidence>
<feature type="transmembrane region" description="Helical" evidence="9">
    <location>
        <begin position="114"/>
        <end position="132"/>
    </location>
</feature>
<gene>
    <name evidence="12" type="primary">siaT_2</name>
    <name evidence="12" type="ORF">NCTC13098_05978</name>
</gene>
<dbReference type="PANTHER" id="PTHR33362:SF2">
    <property type="entry name" value="TRAP TRANSPORTER LARGE PERMEASE PROTEIN"/>
    <property type="match status" value="1"/>
</dbReference>
<dbReference type="KEGG" id="rtg:NCTC13098_05978"/>
<evidence type="ECO:0000313" key="12">
    <source>
        <dbReference type="EMBL" id="VDR29568.1"/>
    </source>
</evidence>
<keyword evidence="3" id="KW-1003">Cell membrane</keyword>
<keyword evidence="6 9" id="KW-1133">Transmembrane helix</keyword>